<dbReference type="Proteomes" id="UP001523566">
    <property type="component" value="Unassembled WGS sequence"/>
</dbReference>
<accession>A0ABT1E4Z1</accession>
<proteinExistence type="predicted"/>
<evidence type="ECO:0000313" key="2">
    <source>
        <dbReference type="EMBL" id="MCP1100900.1"/>
    </source>
</evidence>
<name>A0ABT1E4Z1_9FIRM</name>
<comment type="caution">
    <text evidence="2">The sequence shown here is derived from an EMBL/GenBank/DDBJ whole genome shotgun (WGS) entry which is preliminary data.</text>
</comment>
<reference evidence="2 3" key="1">
    <citation type="journal article" date="2022" name="Genome Biol. Evol.">
        <title>Host diet, physiology and behaviors set the stage for Lachnospiraceae cladogenesis.</title>
        <authorList>
            <person name="Vera-Ponce De Leon A."/>
            <person name="Schneider M."/>
            <person name="Jahnes B.C."/>
            <person name="Sadowski V."/>
            <person name="Camuy-Velez L.A."/>
            <person name="Duan J."/>
            <person name="Sabree Z.L."/>
        </authorList>
    </citation>
    <scope>NUCLEOTIDE SEQUENCE [LARGE SCALE GENOMIC DNA]</scope>
    <source>
        <strain evidence="2 3">PAL113</strain>
    </source>
</reference>
<dbReference type="EMBL" id="JAMZFW010000001">
    <property type="protein sequence ID" value="MCP1100900.1"/>
    <property type="molecule type" value="Genomic_DNA"/>
</dbReference>
<keyword evidence="3" id="KW-1185">Reference proteome</keyword>
<protein>
    <recommendedName>
        <fullName evidence="1">SHOCT-like domain-containing protein</fullName>
    </recommendedName>
</protein>
<gene>
    <name evidence="2" type="ORF">NK125_00535</name>
</gene>
<dbReference type="Pfam" id="PF20612">
    <property type="entry name" value="SHOCT_2"/>
    <property type="match status" value="1"/>
</dbReference>
<dbReference type="InterPro" id="IPR046749">
    <property type="entry name" value="SHOCT_2"/>
</dbReference>
<sequence>MNDENKTITEIIEPGSSPALMKSRMTEEQLCSDYKYCMAQKIIKEMLDKGLISVDEFNKISERNRKTFSPYLAEIMP</sequence>
<dbReference type="RefSeq" id="WP_262064853.1">
    <property type="nucleotide sequence ID" value="NZ_JAMXOD010000001.1"/>
</dbReference>
<feature type="domain" description="SHOCT-like" evidence="1">
    <location>
        <begin position="25"/>
        <end position="76"/>
    </location>
</feature>
<evidence type="ECO:0000313" key="3">
    <source>
        <dbReference type="Proteomes" id="UP001523566"/>
    </source>
</evidence>
<evidence type="ECO:0000259" key="1">
    <source>
        <dbReference type="Pfam" id="PF20612"/>
    </source>
</evidence>
<organism evidence="2 3">
    <name type="scientific">Aequitasia blattaphilus</name>
    <dbReference type="NCBI Taxonomy" id="2949332"/>
    <lineage>
        <taxon>Bacteria</taxon>
        <taxon>Bacillati</taxon>
        <taxon>Bacillota</taxon>
        <taxon>Clostridia</taxon>
        <taxon>Lachnospirales</taxon>
        <taxon>Lachnospiraceae</taxon>
        <taxon>Aequitasia</taxon>
    </lineage>
</organism>